<dbReference type="InterPro" id="IPR012292">
    <property type="entry name" value="Globin/Proto"/>
</dbReference>
<sequence length="145" mass="16976">MSFAQVHRENYRRQAKSYGIDAEFVSQMVDGFYTKVRNDEELGPIFDAVIQDQWEPHLVKMKQFWRAIALKTGEYEGRPMPAHLKLKNVTKTHFARWLQLFDENLDEVAPTPEAKAFFQDRARNIARSLMMGMFYDPNEELGISS</sequence>
<dbReference type="GO" id="GO:0046872">
    <property type="term" value="F:metal ion binding"/>
    <property type="evidence" value="ECO:0007669"/>
    <property type="project" value="UniProtKB-KW"/>
</dbReference>
<keyword evidence="6" id="KW-1185">Reference proteome</keyword>
<reference evidence="5 6" key="1">
    <citation type="submission" date="2017-05" db="EMBL/GenBank/DDBJ databases">
        <title>Genome Analysis of Maritalea myrionectae HL2708#5.</title>
        <authorList>
            <consortium name="Cotde Inc.-PKNU"/>
            <person name="Jang D."/>
            <person name="Oh H.-M."/>
        </authorList>
    </citation>
    <scope>NUCLEOTIDE SEQUENCE [LARGE SCALE GENOMIC DNA]</scope>
    <source>
        <strain evidence="5 6">HL2708#5</strain>
    </source>
</reference>
<protein>
    <submittedName>
        <fullName evidence="5">Group 3 hemoglobin ctb</fullName>
    </submittedName>
</protein>
<evidence type="ECO:0000313" key="5">
    <source>
        <dbReference type="EMBL" id="AVX03851.1"/>
    </source>
</evidence>
<evidence type="ECO:0000256" key="4">
    <source>
        <dbReference type="ARBA" id="ARBA00023004"/>
    </source>
</evidence>
<keyword evidence="3" id="KW-0479">Metal-binding</keyword>
<dbReference type="SUPFAM" id="SSF46458">
    <property type="entry name" value="Globin-like"/>
    <property type="match status" value="1"/>
</dbReference>
<dbReference type="InterPro" id="IPR009050">
    <property type="entry name" value="Globin-like_sf"/>
</dbReference>
<evidence type="ECO:0000313" key="6">
    <source>
        <dbReference type="Proteomes" id="UP000258927"/>
    </source>
</evidence>
<dbReference type="InterPro" id="IPR001486">
    <property type="entry name" value="Hemoglobin_trunc"/>
</dbReference>
<evidence type="ECO:0000256" key="3">
    <source>
        <dbReference type="ARBA" id="ARBA00022723"/>
    </source>
</evidence>
<dbReference type="Gene3D" id="1.10.490.10">
    <property type="entry name" value="Globins"/>
    <property type="match status" value="1"/>
</dbReference>
<dbReference type="CDD" id="cd08916">
    <property type="entry name" value="TrHb3_P"/>
    <property type="match status" value="1"/>
</dbReference>
<keyword evidence="1" id="KW-0813">Transport</keyword>
<name>A0A2R4MCT0_9HYPH</name>
<gene>
    <name evidence="5" type="ORF">MXMO3_01320</name>
</gene>
<organism evidence="5 6">
    <name type="scientific">Maritalea myrionectae</name>
    <dbReference type="NCBI Taxonomy" id="454601"/>
    <lineage>
        <taxon>Bacteria</taxon>
        <taxon>Pseudomonadati</taxon>
        <taxon>Pseudomonadota</taxon>
        <taxon>Alphaproteobacteria</taxon>
        <taxon>Hyphomicrobiales</taxon>
        <taxon>Devosiaceae</taxon>
        <taxon>Maritalea</taxon>
    </lineage>
</organism>
<evidence type="ECO:0000256" key="1">
    <source>
        <dbReference type="ARBA" id="ARBA00022448"/>
    </source>
</evidence>
<dbReference type="GO" id="GO:0020037">
    <property type="term" value="F:heme binding"/>
    <property type="evidence" value="ECO:0007669"/>
    <property type="project" value="InterPro"/>
</dbReference>
<dbReference type="STRING" id="1122213.GCA_000423365_01476"/>
<evidence type="ECO:0000256" key="2">
    <source>
        <dbReference type="ARBA" id="ARBA00022617"/>
    </source>
</evidence>
<keyword evidence="4" id="KW-0408">Iron</keyword>
<dbReference type="RefSeq" id="WP_117396735.1">
    <property type="nucleotide sequence ID" value="NZ_CP021330.1"/>
</dbReference>
<accession>A0A2R4MCT0</accession>
<keyword evidence="2" id="KW-0349">Heme</keyword>
<dbReference type="AlphaFoldDB" id="A0A2R4MCT0"/>
<proteinExistence type="predicted"/>
<dbReference type="KEGG" id="mmyr:MXMO3_01320"/>
<dbReference type="EMBL" id="CP021330">
    <property type="protein sequence ID" value="AVX03851.1"/>
    <property type="molecule type" value="Genomic_DNA"/>
</dbReference>
<dbReference type="Pfam" id="PF01152">
    <property type="entry name" value="Bac_globin"/>
    <property type="match status" value="1"/>
</dbReference>
<dbReference type="GO" id="GO:0019825">
    <property type="term" value="F:oxygen binding"/>
    <property type="evidence" value="ECO:0007669"/>
    <property type="project" value="InterPro"/>
</dbReference>
<dbReference type="Proteomes" id="UP000258927">
    <property type="component" value="Chromosome"/>
</dbReference>